<evidence type="ECO:0000313" key="1">
    <source>
        <dbReference type="EMBL" id="JAH42471.1"/>
    </source>
</evidence>
<organism evidence="1">
    <name type="scientific">Anguilla anguilla</name>
    <name type="common">European freshwater eel</name>
    <name type="synonym">Muraena anguilla</name>
    <dbReference type="NCBI Taxonomy" id="7936"/>
    <lineage>
        <taxon>Eukaryota</taxon>
        <taxon>Metazoa</taxon>
        <taxon>Chordata</taxon>
        <taxon>Craniata</taxon>
        <taxon>Vertebrata</taxon>
        <taxon>Euteleostomi</taxon>
        <taxon>Actinopterygii</taxon>
        <taxon>Neopterygii</taxon>
        <taxon>Teleostei</taxon>
        <taxon>Anguilliformes</taxon>
        <taxon>Anguillidae</taxon>
        <taxon>Anguilla</taxon>
    </lineage>
</organism>
<dbReference type="EMBL" id="GBXM01066106">
    <property type="protein sequence ID" value="JAH42471.1"/>
    <property type="molecule type" value="Transcribed_RNA"/>
</dbReference>
<proteinExistence type="predicted"/>
<name>A0A0E9SMC8_ANGAN</name>
<dbReference type="AlphaFoldDB" id="A0A0E9SMC8"/>
<accession>A0A0E9SMC8</accession>
<reference evidence="1" key="2">
    <citation type="journal article" date="2015" name="Fish Shellfish Immunol.">
        <title>Early steps in the European eel (Anguilla anguilla)-Vibrio vulnificus interaction in the gills: Role of the RtxA13 toxin.</title>
        <authorList>
            <person name="Callol A."/>
            <person name="Pajuelo D."/>
            <person name="Ebbesson L."/>
            <person name="Teles M."/>
            <person name="MacKenzie S."/>
            <person name="Amaro C."/>
        </authorList>
    </citation>
    <scope>NUCLEOTIDE SEQUENCE</scope>
</reference>
<reference evidence="1" key="1">
    <citation type="submission" date="2014-11" db="EMBL/GenBank/DDBJ databases">
        <authorList>
            <person name="Amaro Gonzalez C."/>
        </authorList>
    </citation>
    <scope>NUCLEOTIDE SEQUENCE</scope>
</reference>
<sequence>MAGGGPIFPLGPPLNFGPELRLKTRLISQYLRLLWT</sequence>
<protein>
    <submittedName>
        <fullName evidence="1">Uncharacterized protein</fullName>
    </submittedName>
</protein>